<dbReference type="EMBL" id="DSLA01000079">
    <property type="protein sequence ID" value="HEH35498.1"/>
    <property type="molecule type" value="Genomic_DNA"/>
</dbReference>
<protein>
    <submittedName>
        <fullName evidence="1">Uncharacterized protein</fullName>
    </submittedName>
</protein>
<reference evidence="1" key="1">
    <citation type="journal article" date="2020" name="mSystems">
        <title>Genome- and Community-Level Interaction Insights into Carbon Utilization and Element Cycling Functions of Hydrothermarchaeota in Hydrothermal Sediment.</title>
        <authorList>
            <person name="Zhou Z."/>
            <person name="Liu Y."/>
            <person name="Xu W."/>
            <person name="Pan J."/>
            <person name="Luo Z.H."/>
            <person name="Li M."/>
        </authorList>
    </citation>
    <scope>NUCLEOTIDE SEQUENCE [LARGE SCALE GENOMIC DNA]</scope>
    <source>
        <strain evidence="1">SpSt-26</strain>
    </source>
</reference>
<dbReference type="AlphaFoldDB" id="A0A7J2TJF2"/>
<comment type="caution">
    <text evidence="1">The sequence shown here is derived from an EMBL/GenBank/DDBJ whole genome shotgun (WGS) entry which is preliminary data.</text>
</comment>
<evidence type="ECO:0000313" key="1">
    <source>
        <dbReference type="EMBL" id="HEH35498.1"/>
    </source>
</evidence>
<organism evidence="1">
    <name type="scientific">Archaeoglobus fulgidus</name>
    <dbReference type="NCBI Taxonomy" id="2234"/>
    <lineage>
        <taxon>Archaea</taxon>
        <taxon>Methanobacteriati</taxon>
        <taxon>Methanobacteriota</taxon>
        <taxon>Archaeoglobi</taxon>
        <taxon>Archaeoglobales</taxon>
        <taxon>Archaeoglobaceae</taxon>
        <taxon>Archaeoglobus</taxon>
    </lineage>
</organism>
<accession>A0A7J2TJF2</accession>
<name>A0A7J2TJF2_ARCFL</name>
<proteinExistence type="predicted"/>
<gene>
    <name evidence="1" type="ORF">ENP88_05000</name>
</gene>
<sequence>MIYLLEPIKKVVIDDVAYSCEEVREKTFGGFCDCGALMFQKMWLSIENIKILVSECEKCWKNSAYFFNSTKFLKKQEVVVVEKFEILEYLKNYLSDLEIEAIVGKAKGKPYKPSDLSRAKKKLGDMKISLEEVLEVIK</sequence>